<reference evidence="4 5" key="1">
    <citation type="journal article" date="2019" name="BMC Genomics">
        <title>Chromosome level assembly and comparative genome analysis confirm lager-brewing yeasts originated from a single hybridization.</title>
        <authorList>
            <person name="Salazar A.N."/>
            <person name="Gorter de Vries A.R."/>
            <person name="van den Broek M."/>
            <person name="Brouwers N."/>
            <person name="de la Torre Cortes P."/>
            <person name="Kuijpers N.G.A."/>
            <person name="Daran J.G."/>
            <person name="Abeel T."/>
        </authorList>
    </citation>
    <scope>NUCLEOTIDE SEQUENCE [LARGE SCALE GENOMIC DNA]</scope>
    <source>
        <strain evidence="4 5">CBS 1483</strain>
    </source>
</reference>
<dbReference type="Proteomes" id="UP000501346">
    <property type="component" value="Chromosome ScIV"/>
</dbReference>
<accession>A0A6C1DPW2</accession>
<feature type="domain" description="Subtelomeric hrmA-associated cluster protein AFUB-079030/YDR124W-like helical bundle" evidence="2">
    <location>
        <begin position="89"/>
        <end position="207"/>
    </location>
</feature>
<dbReference type="PANTHER" id="PTHR36102:SF1">
    <property type="entry name" value="YDR124W-LIKE HELICAL BUNDLE DOMAIN-CONTAINING PROTEIN"/>
    <property type="match status" value="1"/>
</dbReference>
<organism evidence="4 5">
    <name type="scientific">Saccharomyces pastorianus</name>
    <name type="common">Lager yeast</name>
    <name type="synonym">Saccharomyces cerevisiae x Saccharomyces eubayanus</name>
    <dbReference type="NCBI Taxonomy" id="27292"/>
    <lineage>
        <taxon>Eukaryota</taxon>
        <taxon>Fungi</taxon>
        <taxon>Dikarya</taxon>
        <taxon>Ascomycota</taxon>
        <taxon>Saccharomycotina</taxon>
        <taxon>Saccharomycetes</taxon>
        <taxon>Saccharomycetales</taxon>
        <taxon>Saccharomycetaceae</taxon>
        <taxon>Saccharomyces</taxon>
    </lineage>
</organism>
<dbReference type="InterPro" id="IPR021264">
    <property type="entry name" value="AFUB_079030/YDR124W-like"/>
</dbReference>
<sequence>MRIGMEELRRALALLNGQGYEFMVFIKEKDHLISESIPKNLFSESFISSSIEKNPPLTFDPLVNRKRITVYEENIQPAIMLPLDQPLLIQNYLYTAFKLLRQVPCKAIAKLWIKIIEPRKKTRFPYIKGNAGRPEWWPKDVEHKEPDHLQKADRLKLMCTIIMNVLPQSPFSLEILDELTRVTAAMTIFKKETVKKVIMKNVFEIAKCLCNKDFKQKTISLDDLNDLAQKQKKSYHSRRFDVNKMVKVEKDLLQQSSGSDSSPSMILPSKESDTEYFPREYPKDPVSEDYSNSISRLENLVEFDPLFLTKLDELTSSDDCKDFI</sequence>
<dbReference type="OrthoDB" id="5338458at2759"/>
<evidence type="ECO:0000259" key="3">
    <source>
        <dbReference type="Pfam" id="PF21652"/>
    </source>
</evidence>
<protein>
    <submittedName>
        <fullName evidence="4">Uncharacterized protein</fullName>
    </submittedName>
</protein>
<evidence type="ECO:0000259" key="2">
    <source>
        <dbReference type="Pfam" id="PF11001"/>
    </source>
</evidence>
<gene>
    <name evidence="4" type="ORF">GRS66_000868</name>
</gene>
<evidence type="ECO:0000313" key="4">
    <source>
        <dbReference type="EMBL" id="QID78650.1"/>
    </source>
</evidence>
<evidence type="ECO:0000256" key="1">
    <source>
        <dbReference type="SAM" id="MobiDB-lite"/>
    </source>
</evidence>
<feature type="region of interest" description="Disordered" evidence="1">
    <location>
        <begin position="253"/>
        <end position="288"/>
    </location>
</feature>
<name>A0A6C1DPW2_SACPS</name>
<dbReference type="InterPro" id="IPR047092">
    <property type="entry name" value="AFUB_07903/YDR124W-like_hel"/>
</dbReference>
<feature type="compositionally biased region" description="Low complexity" evidence="1">
    <location>
        <begin position="253"/>
        <end position="269"/>
    </location>
</feature>
<feature type="compositionally biased region" description="Basic and acidic residues" evidence="1">
    <location>
        <begin position="270"/>
        <end position="286"/>
    </location>
</feature>
<keyword evidence="5" id="KW-1185">Reference proteome</keyword>
<dbReference type="PANTHER" id="PTHR36102">
    <property type="entry name" value="CHROMOSOME 10, WHOLE GENOME SHOTGUN SEQUENCE"/>
    <property type="match status" value="1"/>
</dbReference>
<dbReference type="EMBL" id="CP048985">
    <property type="protein sequence ID" value="QID78650.1"/>
    <property type="molecule type" value="Genomic_DNA"/>
</dbReference>
<evidence type="ECO:0000313" key="5">
    <source>
        <dbReference type="Proteomes" id="UP000501346"/>
    </source>
</evidence>
<dbReference type="Pfam" id="PF21652">
    <property type="entry name" value="YDR124W_N"/>
    <property type="match status" value="1"/>
</dbReference>
<dbReference type="InterPro" id="IPR048462">
    <property type="entry name" value="YDR124W_N"/>
</dbReference>
<dbReference type="AlphaFoldDB" id="A0A6C1DPW2"/>
<feature type="domain" description="YDR124W N-terminal" evidence="3">
    <location>
        <begin position="5"/>
        <end position="71"/>
    </location>
</feature>
<dbReference type="Pfam" id="PF11001">
    <property type="entry name" value="AFUB_07903_YDR124W_hel"/>
    <property type="match status" value="1"/>
</dbReference>
<proteinExistence type="predicted"/>